<evidence type="ECO:0000313" key="3">
    <source>
        <dbReference type="EMBL" id="MFC3878264.1"/>
    </source>
</evidence>
<dbReference type="PANTHER" id="PTHR40407:SF1">
    <property type="entry name" value="HEPARAN-ALPHA-GLUCOSAMINIDE N-ACETYLTRANSFERASE CATALYTIC DOMAIN-CONTAINING PROTEIN"/>
    <property type="match status" value="1"/>
</dbReference>
<keyword evidence="1" id="KW-0812">Transmembrane</keyword>
<feature type="transmembrane region" description="Helical" evidence="1">
    <location>
        <begin position="270"/>
        <end position="290"/>
    </location>
</feature>
<keyword evidence="1" id="KW-1133">Transmembrane helix</keyword>
<feature type="transmembrane region" description="Helical" evidence="1">
    <location>
        <begin position="89"/>
        <end position="110"/>
    </location>
</feature>
<feature type="transmembrane region" description="Helical" evidence="1">
    <location>
        <begin position="350"/>
        <end position="375"/>
    </location>
</feature>
<feature type="transmembrane region" description="Helical" evidence="1">
    <location>
        <begin position="52"/>
        <end position="77"/>
    </location>
</feature>
<keyword evidence="4" id="KW-1185">Reference proteome</keyword>
<dbReference type="PANTHER" id="PTHR40407">
    <property type="entry name" value="MEMBRANE PROTEIN-LIKE PROTEIN"/>
    <property type="match status" value="1"/>
</dbReference>
<dbReference type="EMBL" id="JBHSAT010000023">
    <property type="protein sequence ID" value="MFC3878264.1"/>
    <property type="molecule type" value="Genomic_DNA"/>
</dbReference>
<comment type="caution">
    <text evidence="3">The sequence shown here is derived from an EMBL/GenBank/DDBJ whole genome shotgun (WGS) entry which is preliminary data.</text>
</comment>
<keyword evidence="1" id="KW-0472">Membrane</keyword>
<proteinExistence type="predicted"/>
<dbReference type="RefSeq" id="WP_386102288.1">
    <property type="nucleotide sequence ID" value="NZ_JBHSAT010000023.1"/>
</dbReference>
<feature type="transmembrane region" description="Helical" evidence="1">
    <location>
        <begin position="310"/>
        <end position="330"/>
    </location>
</feature>
<feature type="domain" description="Heparan-alpha-glucosaminide N-acetyltransferase catalytic" evidence="2">
    <location>
        <begin position="8"/>
        <end position="222"/>
    </location>
</feature>
<sequence>MTVLKSKRIESIDVLRGLAMVIMAIDHVRDFFHSEAFLSDPSNLETTTPELFLTRFVTHYCAPVFILLSGTSAFLYGQRRTKKALSKFLFTRGLWLVFVEIVIMNFLWWFDPTYSFLNLQVIWAIGLCMMVMSAIIYLPLRWILILGLLLVFGHNLLDGITVQGSNFGEIIYGILHQPLFIPYGDGRVVCFLYPILPWIGVMSLGFCLGQLYVKSFDAKIRKRILINLGLIAIGIFLLLRTFNIYGEPNHWSPQDNSIFSILSFINVTKYPPSLLFLLITLGPSLLLLAFVEPIKNRLTNILLVYGRVPFFYYVLHVLVIHLTAIVGLLITGESWKRMILTSDVFMEGKLAGYGYSLGITYLVWLFVIIIMYPLCRWYMNYKLKHKDKWWLSYL</sequence>
<dbReference type="Proteomes" id="UP001595812">
    <property type="component" value="Unassembled WGS sequence"/>
</dbReference>
<name>A0ABV8ANQ4_9FLAO</name>
<protein>
    <submittedName>
        <fullName evidence="3">DUF1624 domain-containing protein</fullName>
    </submittedName>
</protein>
<reference evidence="4" key="1">
    <citation type="journal article" date="2019" name="Int. J. Syst. Evol. Microbiol.">
        <title>The Global Catalogue of Microorganisms (GCM) 10K type strain sequencing project: providing services to taxonomists for standard genome sequencing and annotation.</title>
        <authorList>
            <consortium name="The Broad Institute Genomics Platform"/>
            <consortium name="The Broad Institute Genome Sequencing Center for Infectious Disease"/>
            <person name="Wu L."/>
            <person name="Ma J."/>
        </authorList>
    </citation>
    <scope>NUCLEOTIDE SEQUENCE [LARGE SCALE GENOMIC DNA]</scope>
    <source>
        <strain evidence="4">CECT 8979</strain>
    </source>
</reference>
<feature type="transmembrane region" description="Helical" evidence="1">
    <location>
        <begin position="225"/>
        <end position="245"/>
    </location>
</feature>
<evidence type="ECO:0000259" key="2">
    <source>
        <dbReference type="Pfam" id="PF07786"/>
    </source>
</evidence>
<feature type="transmembrane region" description="Helical" evidence="1">
    <location>
        <begin position="122"/>
        <end position="144"/>
    </location>
</feature>
<accession>A0ABV8ANQ4</accession>
<evidence type="ECO:0000313" key="4">
    <source>
        <dbReference type="Proteomes" id="UP001595812"/>
    </source>
</evidence>
<organism evidence="3 4">
    <name type="scientific">Winogradskyella maritima</name>
    <dbReference type="NCBI Taxonomy" id="1517766"/>
    <lineage>
        <taxon>Bacteria</taxon>
        <taxon>Pseudomonadati</taxon>
        <taxon>Bacteroidota</taxon>
        <taxon>Flavobacteriia</taxon>
        <taxon>Flavobacteriales</taxon>
        <taxon>Flavobacteriaceae</taxon>
        <taxon>Winogradskyella</taxon>
    </lineage>
</organism>
<evidence type="ECO:0000256" key="1">
    <source>
        <dbReference type="SAM" id="Phobius"/>
    </source>
</evidence>
<gene>
    <name evidence="3" type="ORF">ACFOSX_13575</name>
</gene>
<dbReference type="InterPro" id="IPR012429">
    <property type="entry name" value="HGSNAT_cat"/>
</dbReference>
<dbReference type="Pfam" id="PF07786">
    <property type="entry name" value="HGSNAT_cat"/>
    <property type="match status" value="1"/>
</dbReference>
<feature type="transmembrane region" description="Helical" evidence="1">
    <location>
        <begin position="195"/>
        <end position="213"/>
    </location>
</feature>